<feature type="transmembrane region" description="Helical" evidence="1">
    <location>
        <begin position="46"/>
        <end position="74"/>
    </location>
</feature>
<proteinExistence type="predicted"/>
<dbReference type="Proteomes" id="UP000230390">
    <property type="component" value="Unassembled WGS sequence"/>
</dbReference>
<keyword evidence="1" id="KW-0472">Membrane</keyword>
<reference evidence="2 3" key="1">
    <citation type="submission" date="2017-10" db="EMBL/GenBank/DDBJ databases">
        <title>Massilia psychrophilum sp. nov., a novel purple-pigmented bacterium isolated from Tianshan glacier, Xinjiang Municipality, China.</title>
        <authorList>
            <person name="Wang H."/>
        </authorList>
    </citation>
    <scope>NUCLEOTIDE SEQUENCE [LARGE SCALE GENOMIC DNA]</scope>
    <source>
        <strain evidence="2 3">JCM 30074</strain>
    </source>
</reference>
<sequence>MKIILSTVLIIVQHDSIELTLITVQYRFIGYRPSQMRQMTLKRRSCTAMCLALCQIHNIALAAFGAMTGIHAGFLMDAST</sequence>
<name>A0A2G8TB32_9BURK</name>
<comment type="caution">
    <text evidence="2">The sequence shown here is derived from an EMBL/GenBank/DDBJ whole genome shotgun (WGS) entry which is preliminary data.</text>
</comment>
<evidence type="ECO:0000313" key="3">
    <source>
        <dbReference type="Proteomes" id="UP000230390"/>
    </source>
</evidence>
<evidence type="ECO:0000313" key="2">
    <source>
        <dbReference type="EMBL" id="PIL43189.1"/>
    </source>
</evidence>
<organism evidence="2 3">
    <name type="scientific">Massilia eurypsychrophila</name>
    <dbReference type="NCBI Taxonomy" id="1485217"/>
    <lineage>
        <taxon>Bacteria</taxon>
        <taxon>Pseudomonadati</taxon>
        <taxon>Pseudomonadota</taxon>
        <taxon>Betaproteobacteria</taxon>
        <taxon>Burkholderiales</taxon>
        <taxon>Oxalobacteraceae</taxon>
        <taxon>Telluria group</taxon>
        <taxon>Massilia</taxon>
    </lineage>
</organism>
<accession>A0A2G8TB32</accession>
<gene>
    <name evidence="2" type="ORF">CR105_20570</name>
</gene>
<keyword evidence="1" id="KW-1133">Transmembrane helix</keyword>
<dbReference type="AlphaFoldDB" id="A0A2G8TB32"/>
<dbReference type="EMBL" id="PDOC01000016">
    <property type="protein sequence ID" value="PIL43189.1"/>
    <property type="molecule type" value="Genomic_DNA"/>
</dbReference>
<keyword evidence="1" id="KW-0812">Transmembrane</keyword>
<keyword evidence="3" id="KW-1185">Reference proteome</keyword>
<evidence type="ECO:0000256" key="1">
    <source>
        <dbReference type="SAM" id="Phobius"/>
    </source>
</evidence>
<protein>
    <submittedName>
        <fullName evidence="2">Uncharacterized protein</fullName>
    </submittedName>
</protein>